<evidence type="ECO:0000256" key="5">
    <source>
        <dbReference type="ARBA" id="ARBA00022989"/>
    </source>
</evidence>
<dbReference type="Proteomes" id="UP000694388">
    <property type="component" value="Unplaced"/>
</dbReference>
<accession>A0A8C4PXH8</accession>
<dbReference type="OMA" id="VWVWQTI"/>
<evidence type="ECO:0000256" key="4">
    <source>
        <dbReference type="ARBA" id="ARBA00022692"/>
    </source>
</evidence>
<sequence>MAGGDPGSAGGLVPSSDASEAAPETESTFHVCYCCDSFSCYCGCRSGCLRALGRRLGSSEDGCTALDFAWVVAALLVLLSDVATDVCLALAYYSSEDYSCFALTLGFVLGPSLAVQALSFCWFVRDYGPRPSRRPPGRRCCSVCVWSWQAVIHILQLGQVWRYVRVLYLGVRSQRQKTYPYRRRFQWALMYEYADVSMLRLLEGMLESAPQLVLQLSIMLQRRRVDALQCISSIASLLSLAIVLAAYHKALRDSRDDKNIMSYRGALLHIAWRSLTIFSRVLSFALFASVFQLYFVIFLVVHWCLMTFWIVTEETDFCASKWEEILFNMLVGVVYIFCWFGVKEGKVPLRMAVFYLIILTENVVLTLSWYFYRDTAVPEASAALLLTFNFLSFAVGIGLMFLYYAAFHPSGPRLRWVPSSCCATILAGLAVPPPLPQALSAPAVPTVAPCDVEAGTRETPVFEVRHVAVPTVTQLQPEGPVIRVGLPRKRYPAWDTHFLDRRLRGTIRLLEYTTPTASIVQYRDVSIRYELYEIFGVWRQDTSLGT</sequence>
<dbReference type="PANTHER" id="PTHR16024">
    <property type="entry name" value="XK-RELATED PROTEIN"/>
    <property type="match status" value="1"/>
</dbReference>
<evidence type="ECO:0000313" key="8">
    <source>
        <dbReference type="Ensembl" id="ENSEBUP00000002894.1"/>
    </source>
</evidence>
<dbReference type="GO" id="GO:0043652">
    <property type="term" value="P:engulfment of apoptotic cell"/>
    <property type="evidence" value="ECO:0007669"/>
    <property type="project" value="TreeGrafter"/>
</dbReference>
<feature type="transmembrane region" description="Helical" evidence="7">
    <location>
        <begin position="101"/>
        <end position="124"/>
    </location>
</feature>
<evidence type="ECO:0000256" key="3">
    <source>
        <dbReference type="ARBA" id="ARBA00022475"/>
    </source>
</evidence>
<dbReference type="GO" id="GO:0070782">
    <property type="term" value="P:phosphatidylserine exposure on apoptotic cell surface"/>
    <property type="evidence" value="ECO:0007669"/>
    <property type="project" value="TreeGrafter"/>
</dbReference>
<evidence type="ECO:0000256" key="7">
    <source>
        <dbReference type="RuleBase" id="RU910716"/>
    </source>
</evidence>
<dbReference type="GO" id="GO:0005886">
    <property type="term" value="C:plasma membrane"/>
    <property type="evidence" value="ECO:0007669"/>
    <property type="project" value="UniProtKB-SubCell"/>
</dbReference>
<proteinExistence type="inferred from homology"/>
<reference evidence="8" key="1">
    <citation type="submission" date="2025-08" db="UniProtKB">
        <authorList>
            <consortium name="Ensembl"/>
        </authorList>
    </citation>
    <scope>IDENTIFICATION</scope>
</reference>
<keyword evidence="5 7" id="KW-1133">Transmembrane helix</keyword>
<keyword evidence="9" id="KW-1185">Reference proteome</keyword>
<feature type="transmembrane region" description="Helical" evidence="7">
    <location>
        <begin position="227"/>
        <end position="247"/>
    </location>
</feature>
<dbReference type="InterPro" id="IPR050895">
    <property type="entry name" value="XK-related_scramblase"/>
</dbReference>
<evidence type="ECO:0000313" key="9">
    <source>
        <dbReference type="Proteomes" id="UP000694388"/>
    </source>
</evidence>
<organism evidence="8 9">
    <name type="scientific">Eptatretus burgeri</name>
    <name type="common">Inshore hagfish</name>
    <dbReference type="NCBI Taxonomy" id="7764"/>
    <lineage>
        <taxon>Eukaryota</taxon>
        <taxon>Metazoa</taxon>
        <taxon>Chordata</taxon>
        <taxon>Craniata</taxon>
        <taxon>Vertebrata</taxon>
        <taxon>Cyclostomata</taxon>
        <taxon>Myxini</taxon>
        <taxon>Myxiniformes</taxon>
        <taxon>Myxinidae</taxon>
        <taxon>Eptatretinae</taxon>
        <taxon>Eptatretus</taxon>
    </lineage>
</organism>
<keyword evidence="4 7" id="KW-0812">Transmembrane</keyword>
<feature type="transmembrane region" description="Helical" evidence="7">
    <location>
        <begin position="68"/>
        <end position="95"/>
    </location>
</feature>
<name>A0A8C4PXH8_EPTBU</name>
<keyword evidence="3" id="KW-1003">Cell membrane</keyword>
<protein>
    <recommendedName>
        <fullName evidence="7">XK-related protein</fullName>
    </recommendedName>
</protein>
<comment type="similarity">
    <text evidence="2 7">Belongs to the XK family.</text>
</comment>
<evidence type="ECO:0000256" key="2">
    <source>
        <dbReference type="ARBA" id="ARBA00008789"/>
    </source>
</evidence>
<evidence type="ECO:0000256" key="1">
    <source>
        <dbReference type="ARBA" id="ARBA00004651"/>
    </source>
</evidence>
<dbReference type="AlphaFoldDB" id="A0A8C4PXH8"/>
<dbReference type="Pfam" id="PF09815">
    <property type="entry name" value="XK-related"/>
    <property type="match status" value="1"/>
</dbReference>
<dbReference type="GeneTree" id="ENSGT01140000282533"/>
<evidence type="ECO:0000256" key="6">
    <source>
        <dbReference type="ARBA" id="ARBA00023136"/>
    </source>
</evidence>
<comment type="subcellular location">
    <subcellularLocation>
        <location evidence="1">Cell membrane</location>
        <topology evidence="1">Multi-pass membrane protein</topology>
    </subcellularLocation>
    <subcellularLocation>
        <location evidence="7">Membrane</location>
        <topology evidence="7">Multi-pass membrane protein</topology>
    </subcellularLocation>
</comment>
<dbReference type="GO" id="GO:1902742">
    <property type="term" value="P:apoptotic process involved in development"/>
    <property type="evidence" value="ECO:0007669"/>
    <property type="project" value="TreeGrafter"/>
</dbReference>
<reference evidence="8" key="2">
    <citation type="submission" date="2025-09" db="UniProtKB">
        <authorList>
            <consortium name="Ensembl"/>
        </authorList>
    </citation>
    <scope>IDENTIFICATION</scope>
</reference>
<feature type="transmembrane region" description="Helical" evidence="7">
    <location>
        <begin position="324"/>
        <end position="342"/>
    </location>
</feature>
<dbReference type="InterPro" id="IPR018629">
    <property type="entry name" value="XK-rel"/>
</dbReference>
<keyword evidence="6 7" id="KW-0472">Membrane</keyword>
<dbReference type="PANTHER" id="PTHR16024:SF9">
    <property type="entry name" value="XK-RELATED PROTEIN 6"/>
    <property type="match status" value="1"/>
</dbReference>
<feature type="transmembrane region" description="Helical" evidence="7">
    <location>
        <begin position="354"/>
        <end position="372"/>
    </location>
</feature>
<feature type="transmembrane region" description="Helical" evidence="7">
    <location>
        <begin position="384"/>
        <end position="406"/>
    </location>
</feature>
<feature type="transmembrane region" description="Helical" evidence="7">
    <location>
        <begin position="293"/>
        <end position="312"/>
    </location>
</feature>
<dbReference type="Ensembl" id="ENSEBUT00000003256.1">
    <property type="protein sequence ID" value="ENSEBUP00000002894.1"/>
    <property type="gene ID" value="ENSEBUG00000002173.1"/>
</dbReference>